<protein>
    <submittedName>
        <fullName evidence="1">19804_t:CDS:1</fullName>
    </submittedName>
</protein>
<organism evidence="1 2">
    <name type="scientific">Racocetra fulgida</name>
    <dbReference type="NCBI Taxonomy" id="60492"/>
    <lineage>
        <taxon>Eukaryota</taxon>
        <taxon>Fungi</taxon>
        <taxon>Fungi incertae sedis</taxon>
        <taxon>Mucoromycota</taxon>
        <taxon>Glomeromycotina</taxon>
        <taxon>Glomeromycetes</taxon>
        <taxon>Diversisporales</taxon>
        <taxon>Gigasporaceae</taxon>
        <taxon>Racocetra</taxon>
    </lineage>
</organism>
<evidence type="ECO:0000313" key="2">
    <source>
        <dbReference type="Proteomes" id="UP000789396"/>
    </source>
</evidence>
<proteinExistence type="predicted"/>
<name>A0A9N9N887_9GLOM</name>
<dbReference type="AlphaFoldDB" id="A0A9N9N887"/>
<reference evidence="1" key="1">
    <citation type="submission" date="2021-06" db="EMBL/GenBank/DDBJ databases">
        <authorList>
            <person name="Kallberg Y."/>
            <person name="Tangrot J."/>
            <person name="Rosling A."/>
        </authorList>
    </citation>
    <scope>NUCLEOTIDE SEQUENCE</scope>
    <source>
        <strain evidence="1">IN212</strain>
    </source>
</reference>
<dbReference type="EMBL" id="CAJVPZ010022027">
    <property type="protein sequence ID" value="CAG8709908.1"/>
    <property type="molecule type" value="Genomic_DNA"/>
</dbReference>
<sequence length="149" mass="16960">HEKLNSSRPEKLLEKEALQQKVSELRMNTCAVERPTAMKPAEGTFQEIGVEMDEPYEWYRKDAEGDKSAGQFDPVIRRSAKMGEKQKKPPLDEYVVKIKIQKSSPNKNKIGIGLVKTTKNQLITVNPAARDPSYLLLWSVIRMFDPGET</sequence>
<dbReference type="Proteomes" id="UP000789396">
    <property type="component" value="Unassembled WGS sequence"/>
</dbReference>
<evidence type="ECO:0000313" key="1">
    <source>
        <dbReference type="EMBL" id="CAG8709908.1"/>
    </source>
</evidence>
<keyword evidence="2" id="KW-1185">Reference proteome</keyword>
<feature type="non-terminal residue" evidence="1">
    <location>
        <position position="1"/>
    </location>
</feature>
<comment type="caution">
    <text evidence="1">The sequence shown here is derived from an EMBL/GenBank/DDBJ whole genome shotgun (WGS) entry which is preliminary data.</text>
</comment>
<accession>A0A9N9N887</accession>
<gene>
    <name evidence="1" type="ORF">RFULGI_LOCUS10780</name>
</gene>